<accession>A0AAI8Y5T6</accession>
<evidence type="ECO:0000313" key="2">
    <source>
        <dbReference type="EMBL" id="CAH0746852.1"/>
    </source>
</evidence>
<dbReference type="Proteomes" id="UP001152759">
    <property type="component" value="Unassembled WGS sequence"/>
</dbReference>
<evidence type="ECO:0000313" key="3">
    <source>
        <dbReference type="Proteomes" id="UP001152759"/>
    </source>
</evidence>
<reference evidence="2" key="1">
    <citation type="submission" date="2021-12" db="EMBL/GenBank/DDBJ databases">
        <authorList>
            <person name="King R."/>
        </authorList>
    </citation>
    <scope>NUCLEOTIDE SEQUENCE</scope>
</reference>
<keyword evidence="3" id="KW-1185">Reference proteome</keyword>
<feature type="region of interest" description="Disordered" evidence="1">
    <location>
        <begin position="272"/>
        <end position="293"/>
    </location>
</feature>
<name>A0AAI8Y5T6_BEMTA</name>
<gene>
    <name evidence="2" type="ORF">BEMITA_LOCUS21</name>
</gene>
<evidence type="ECO:0000256" key="1">
    <source>
        <dbReference type="SAM" id="MobiDB-lite"/>
    </source>
</evidence>
<protein>
    <submittedName>
        <fullName evidence="2">Uncharacterized protein</fullName>
    </submittedName>
</protein>
<feature type="compositionally biased region" description="Low complexity" evidence="1">
    <location>
        <begin position="276"/>
        <end position="293"/>
    </location>
</feature>
<proteinExistence type="predicted"/>
<sequence length="370" mass="40104">MHRCNRSTGRGLHTPLLSDLVRGLHDPWIRCISFGRGGVSDRERSIPPPRSCYRGSLPSSSRRKYCAYSGRRIRPETWLSSFPVPYGPAPHTPRSWSCSPVSAVLFTGPRGPPHGPRGPLHRSPRSCSPVPRSCSPFLKVLILLPGPPRSLRSCFPVRPILLPVPHGPVPWYPGVHLPPWPLRSYSLAPWSYHPGLYGPAPPVPTVLLAVPAVLDLLLQFPTVLLPVPPGPDPAPRSHGPGPVLRSLRSCSPYPTVLFHGIPRSCSPWSLRSCSTGPHSPAPRSRGPGPAPRSHSPVPWYPAVLLLGLHGPGPAPLGMHGPAAPWLSRRRPAGTPVRKMMVAVCIELGSSLKQGQLMSPLLVTHRTAIFI</sequence>
<organism evidence="2 3">
    <name type="scientific">Bemisia tabaci</name>
    <name type="common">Sweetpotato whitefly</name>
    <name type="synonym">Aleurodes tabaci</name>
    <dbReference type="NCBI Taxonomy" id="7038"/>
    <lineage>
        <taxon>Eukaryota</taxon>
        <taxon>Metazoa</taxon>
        <taxon>Ecdysozoa</taxon>
        <taxon>Arthropoda</taxon>
        <taxon>Hexapoda</taxon>
        <taxon>Insecta</taxon>
        <taxon>Pterygota</taxon>
        <taxon>Neoptera</taxon>
        <taxon>Paraneoptera</taxon>
        <taxon>Hemiptera</taxon>
        <taxon>Sternorrhyncha</taxon>
        <taxon>Aleyrodoidea</taxon>
        <taxon>Aleyrodidae</taxon>
        <taxon>Aleyrodinae</taxon>
        <taxon>Bemisia</taxon>
    </lineage>
</organism>
<dbReference type="AlphaFoldDB" id="A0AAI8Y5T6"/>
<dbReference type="EMBL" id="CAKKNF020000002">
    <property type="protein sequence ID" value="CAH0746852.1"/>
    <property type="molecule type" value="Genomic_DNA"/>
</dbReference>
<comment type="caution">
    <text evidence="2">The sequence shown here is derived from an EMBL/GenBank/DDBJ whole genome shotgun (WGS) entry which is preliminary data.</text>
</comment>